<proteinExistence type="predicted"/>
<sequence length="188" mass="20507">MYAKEIEALYRDADTITMANGDDVVGLHGDLNNDTVTGFIKETISSIPGWKELAHSDDLFALGMSSLKALMAMRKVRQGLGLPTFALSTLYTDPSISALTSAIFRLTQEQNLSKTARQKGGLQKQRDLLRLYRGKIDHIAVPSKHDVKEATSEVVVLTGSTGTPGSYILYSLLVDPAVAHYLLHESEA</sequence>
<dbReference type="PANTHER" id="PTHR43439">
    <property type="entry name" value="PHENYLACETATE-COENZYME A LIGASE"/>
    <property type="match status" value="1"/>
</dbReference>
<evidence type="ECO:0000259" key="3">
    <source>
        <dbReference type="Pfam" id="PF00550"/>
    </source>
</evidence>
<dbReference type="Pfam" id="PF00550">
    <property type="entry name" value="PP-binding"/>
    <property type="match status" value="1"/>
</dbReference>
<dbReference type="InterPro" id="IPR009081">
    <property type="entry name" value="PP-bd_ACP"/>
</dbReference>
<accession>A0ABR3ZYE7</accession>
<evidence type="ECO:0000256" key="1">
    <source>
        <dbReference type="ARBA" id="ARBA00022450"/>
    </source>
</evidence>
<reference evidence="4 5" key="1">
    <citation type="submission" date="2024-09" db="EMBL/GenBank/DDBJ databases">
        <title>Rethinking Asexuality: The Enigmatic Case of Functional Sexual Genes in Lepraria (Stereocaulaceae).</title>
        <authorList>
            <person name="Doellman M."/>
            <person name="Sun Y."/>
            <person name="Barcenas-Pena A."/>
            <person name="Lumbsch H.T."/>
            <person name="Grewe F."/>
        </authorList>
    </citation>
    <scope>NUCLEOTIDE SEQUENCE [LARGE SCALE GENOMIC DNA]</scope>
    <source>
        <strain evidence="4 5">Mercado 3170</strain>
    </source>
</reference>
<feature type="domain" description="Carrier" evidence="3">
    <location>
        <begin position="40"/>
        <end position="102"/>
    </location>
</feature>
<evidence type="ECO:0000313" key="5">
    <source>
        <dbReference type="Proteomes" id="UP001590950"/>
    </source>
</evidence>
<keyword evidence="2" id="KW-0597">Phosphoprotein</keyword>
<evidence type="ECO:0000256" key="2">
    <source>
        <dbReference type="ARBA" id="ARBA00022553"/>
    </source>
</evidence>
<dbReference type="SUPFAM" id="SSF47336">
    <property type="entry name" value="ACP-like"/>
    <property type="match status" value="1"/>
</dbReference>
<dbReference type="PANTHER" id="PTHR43439:SF2">
    <property type="entry name" value="ENZYME, PUTATIVE (JCVI)-RELATED"/>
    <property type="match status" value="1"/>
</dbReference>
<name>A0ABR3ZYE7_9LECA</name>
<dbReference type="Gene3D" id="1.10.1200.10">
    <property type="entry name" value="ACP-like"/>
    <property type="match status" value="1"/>
</dbReference>
<gene>
    <name evidence="4" type="ORF">N7G274_008879</name>
</gene>
<protein>
    <recommendedName>
        <fullName evidence="3">Carrier domain-containing protein</fullName>
    </recommendedName>
</protein>
<keyword evidence="5" id="KW-1185">Reference proteome</keyword>
<organism evidence="4 5">
    <name type="scientific">Stereocaulon virgatum</name>
    <dbReference type="NCBI Taxonomy" id="373712"/>
    <lineage>
        <taxon>Eukaryota</taxon>
        <taxon>Fungi</taxon>
        <taxon>Dikarya</taxon>
        <taxon>Ascomycota</taxon>
        <taxon>Pezizomycotina</taxon>
        <taxon>Lecanoromycetes</taxon>
        <taxon>OSLEUM clade</taxon>
        <taxon>Lecanoromycetidae</taxon>
        <taxon>Lecanorales</taxon>
        <taxon>Lecanorineae</taxon>
        <taxon>Stereocaulaceae</taxon>
        <taxon>Stereocaulon</taxon>
    </lineage>
</organism>
<comment type="caution">
    <text evidence="4">The sequence shown here is derived from an EMBL/GenBank/DDBJ whole genome shotgun (WGS) entry which is preliminary data.</text>
</comment>
<keyword evidence="1" id="KW-0596">Phosphopantetheine</keyword>
<evidence type="ECO:0000313" key="4">
    <source>
        <dbReference type="EMBL" id="KAL2038230.1"/>
    </source>
</evidence>
<dbReference type="InterPro" id="IPR051414">
    <property type="entry name" value="Adenylate-forming_Reductase"/>
</dbReference>
<dbReference type="InterPro" id="IPR036736">
    <property type="entry name" value="ACP-like_sf"/>
</dbReference>
<dbReference type="Proteomes" id="UP001590950">
    <property type="component" value="Unassembled WGS sequence"/>
</dbReference>
<dbReference type="EMBL" id="JBEFKJ010000033">
    <property type="protein sequence ID" value="KAL2038230.1"/>
    <property type="molecule type" value="Genomic_DNA"/>
</dbReference>